<reference evidence="1 2" key="1">
    <citation type="journal article" date="2021" name="Elife">
        <title>Chloroplast acquisition without the gene transfer in kleptoplastic sea slugs, Plakobranchus ocellatus.</title>
        <authorList>
            <person name="Maeda T."/>
            <person name="Takahashi S."/>
            <person name="Yoshida T."/>
            <person name="Shimamura S."/>
            <person name="Takaki Y."/>
            <person name="Nagai Y."/>
            <person name="Toyoda A."/>
            <person name="Suzuki Y."/>
            <person name="Arimoto A."/>
            <person name="Ishii H."/>
            <person name="Satoh N."/>
            <person name="Nishiyama T."/>
            <person name="Hasebe M."/>
            <person name="Maruyama T."/>
            <person name="Minagawa J."/>
            <person name="Obokata J."/>
            <person name="Shigenobu S."/>
        </authorList>
    </citation>
    <scope>NUCLEOTIDE SEQUENCE [LARGE SCALE GENOMIC DNA]</scope>
</reference>
<dbReference type="Proteomes" id="UP000762676">
    <property type="component" value="Unassembled WGS sequence"/>
</dbReference>
<name>A0AAV4FTI7_9GAST</name>
<comment type="caution">
    <text evidence="1">The sequence shown here is derived from an EMBL/GenBank/DDBJ whole genome shotgun (WGS) entry which is preliminary data.</text>
</comment>
<dbReference type="AlphaFoldDB" id="A0AAV4FTI7"/>
<dbReference type="PANTHER" id="PTHR21301">
    <property type="entry name" value="REVERSE TRANSCRIPTASE"/>
    <property type="match status" value="1"/>
</dbReference>
<keyword evidence="2" id="KW-1185">Reference proteome</keyword>
<accession>A0AAV4FTI7</accession>
<sequence>MAPSYANLFMGALEGKMLNSSPHQPLIWLRYIDDIFLIWTHGSSTLDQFLTHANNFHPTIKFTSEISPLKIPFLDIELAINKARGTPRPQALQRRKKGATGTQRIPFVVTYNPALPNIYNILKTYLPILYLSDRCKKAIPELPMTAFRRPTNIRDIL</sequence>
<protein>
    <recommendedName>
        <fullName evidence="3">Reverse transcriptase domain-containing protein</fullName>
    </recommendedName>
</protein>
<dbReference type="EMBL" id="BMAT01008041">
    <property type="protein sequence ID" value="GFR76762.1"/>
    <property type="molecule type" value="Genomic_DNA"/>
</dbReference>
<evidence type="ECO:0000313" key="1">
    <source>
        <dbReference type="EMBL" id="GFR76762.1"/>
    </source>
</evidence>
<evidence type="ECO:0008006" key="3">
    <source>
        <dbReference type="Google" id="ProtNLM"/>
    </source>
</evidence>
<feature type="non-terminal residue" evidence="1">
    <location>
        <position position="157"/>
    </location>
</feature>
<gene>
    <name evidence="1" type="ORF">ElyMa_003951300</name>
</gene>
<organism evidence="1 2">
    <name type="scientific">Elysia marginata</name>
    <dbReference type="NCBI Taxonomy" id="1093978"/>
    <lineage>
        <taxon>Eukaryota</taxon>
        <taxon>Metazoa</taxon>
        <taxon>Spiralia</taxon>
        <taxon>Lophotrochozoa</taxon>
        <taxon>Mollusca</taxon>
        <taxon>Gastropoda</taxon>
        <taxon>Heterobranchia</taxon>
        <taxon>Euthyneura</taxon>
        <taxon>Panpulmonata</taxon>
        <taxon>Sacoglossa</taxon>
        <taxon>Placobranchoidea</taxon>
        <taxon>Plakobranchidae</taxon>
        <taxon>Elysia</taxon>
    </lineage>
</organism>
<proteinExistence type="predicted"/>
<dbReference type="PANTHER" id="PTHR21301:SF10">
    <property type="entry name" value="REVERSE TRANSCRIPTASE DOMAIN-CONTAINING PROTEIN"/>
    <property type="match status" value="1"/>
</dbReference>
<evidence type="ECO:0000313" key="2">
    <source>
        <dbReference type="Proteomes" id="UP000762676"/>
    </source>
</evidence>